<dbReference type="InterPro" id="IPR011893">
    <property type="entry name" value="Selenoprotein_Rdx-typ"/>
</dbReference>
<comment type="similarity">
    <text evidence="1">Belongs to the SelWTH family. Selenoprotein T subfamily.</text>
</comment>
<protein>
    <recommendedName>
        <fullName evidence="4">Thioredoxin reductase-like selenoprotein T</fullName>
    </recommendedName>
</protein>
<dbReference type="NCBIfam" id="TIGR02174">
    <property type="entry name" value="CXXU_selWTH"/>
    <property type="match status" value="1"/>
</dbReference>
<gene>
    <name evidence="6" type="ORF">OKIOD_LOCUS5741</name>
</gene>
<dbReference type="InterPro" id="IPR019389">
    <property type="entry name" value="Selenoprotein_T"/>
</dbReference>
<dbReference type="Gene3D" id="3.40.30.10">
    <property type="entry name" value="Glutaredoxin"/>
    <property type="match status" value="1"/>
</dbReference>
<reference evidence="6 7" key="1">
    <citation type="submission" date="2021-04" db="EMBL/GenBank/DDBJ databases">
        <authorList>
            <person name="Bliznina A."/>
        </authorList>
    </citation>
    <scope>NUCLEOTIDE SEQUENCE [LARGE SCALE GENOMIC DNA]</scope>
</reference>
<proteinExistence type="inferred from homology"/>
<keyword evidence="7" id="KW-1185">Reference proteome</keyword>
<dbReference type="SUPFAM" id="SSF52833">
    <property type="entry name" value="Thioredoxin-like"/>
    <property type="match status" value="1"/>
</dbReference>
<dbReference type="EMBL" id="OU015569">
    <property type="protein sequence ID" value="CAG5095428.1"/>
    <property type="molecule type" value="Genomic_DNA"/>
</dbReference>
<name>A0ABN7S9K7_OIKDI</name>
<evidence type="ECO:0000256" key="2">
    <source>
        <dbReference type="ARBA" id="ARBA00022729"/>
    </source>
</evidence>
<organism evidence="6 7">
    <name type="scientific">Oikopleura dioica</name>
    <name type="common">Tunicate</name>
    <dbReference type="NCBI Taxonomy" id="34765"/>
    <lineage>
        <taxon>Eukaryota</taxon>
        <taxon>Metazoa</taxon>
        <taxon>Chordata</taxon>
        <taxon>Tunicata</taxon>
        <taxon>Appendicularia</taxon>
        <taxon>Copelata</taxon>
        <taxon>Oikopleuridae</taxon>
        <taxon>Oikopleura</taxon>
    </lineage>
</organism>
<comment type="catalytic activity">
    <reaction evidence="5">
        <text>[thioredoxin]-dithiol + NADP(+) = [thioredoxin]-disulfide + NADPH + H(+)</text>
        <dbReference type="Rhea" id="RHEA:20345"/>
        <dbReference type="Rhea" id="RHEA-COMP:10698"/>
        <dbReference type="Rhea" id="RHEA-COMP:10700"/>
        <dbReference type="ChEBI" id="CHEBI:15378"/>
        <dbReference type="ChEBI" id="CHEBI:29950"/>
        <dbReference type="ChEBI" id="CHEBI:50058"/>
        <dbReference type="ChEBI" id="CHEBI:57783"/>
        <dbReference type="ChEBI" id="CHEBI:58349"/>
        <dbReference type="EC" id="1.8.1.9"/>
    </reaction>
</comment>
<evidence type="ECO:0000313" key="7">
    <source>
        <dbReference type="Proteomes" id="UP001158576"/>
    </source>
</evidence>
<evidence type="ECO:0000256" key="3">
    <source>
        <dbReference type="ARBA" id="ARBA00023284"/>
    </source>
</evidence>
<evidence type="ECO:0000313" key="6">
    <source>
        <dbReference type="EMBL" id="CAG5095428.1"/>
    </source>
</evidence>
<dbReference type="PANTHER" id="PTHR13544:SF0">
    <property type="entry name" value="THIOREDOXIN REDUCTASE-LIKE SELENOPROTEIN T"/>
    <property type="match status" value="1"/>
</dbReference>
<evidence type="ECO:0000256" key="4">
    <source>
        <dbReference type="ARBA" id="ARBA00039993"/>
    </source>
</evidence>
<dbReference type="Proteomes" id="UP001158576">
    <property type="component" value="Chromosome XSR"/>
</dbReference>
<sequence>MHSLTLLTKNWVDKMYSPLRSVLPEVTETLLTMSNYPVESTRALLAQILSLAKFAFLGIVVANIQIHTMLGMEHPPQFLVWAWENKGYACMMAFFIGNAIENGLTSTGAFEIYLSGDKMWSKLESGRIPSQHEFMKMINDNMMLEAGTFDQNQF</sequence>
<evidence type="ECO:0000256" key="5">
    <source>
        <dbReference type="ARBA" id="ARBA00048132"/>
    </source>
</evidence>
<accession>A0ABN7S9K7</accession>
<keyword evidence="3" id="KW-0676">Redox-active center</keyword>
<keyword evidence="2" id="KW-0732">Signal</keyword>
<evidence type="ECO:0000256" key="1">
    <source>
        <dbReference type="ARBA" id="ARBA00007551"/>
    </source>
</evidence>
<dbReference type="Pfam" id="PF10262">
    <property type="entry name" value="Rdx"/>
    <property type="match status" value="1"/>
</dbReference>
<dbReference type="InterPro" id="IPR036249">
    <property type="entry name" value="Thioredoxin-like_sf"/>
</dbReference>
<dbReference type="PANTHER" id="PTHR13544">
    <property type="entry name" value="SELENOPROTEIN T"/>
    <property type="match status" value="1"/>
</dbReference>